<keyword evidence="2" id="KW-1185">Reference proteome</keyword>
<reference evidence="1" key="1">
    <citation type="submission" date="2023-08" db="EMBL/GenBank/DDBJ databases">
        <title>Chromosome-level Genome Assembly of mud carp (Cirrhinus molitorella).</title>
        <authorList>
            <person name="Liu H."/>
        </authorList>
    </citation>
    <scope>NUCLEOTIDE SEQUENCE</scope>
    <source>
        <strain evidence="1">Prfri</strain>
        <tissue evidence="1">Muscle</tissue>
    </source>
</reference>
<evidence type="ECO:0000313" key="1">
    <source>
        <dbReference type="EMBL" id="KAK2870533.1"/>
    </source>
</evidence>
<comment type="caution">
    <text evidence="1">The sequence shown here is derived from an EMBL/GenBank/DDBJ whole genome shotgun (WGS) entry which is preliminary data.</text>
</comment>
<dbReference type="EMBL" id="JAUYZG010000024">
    <property type="protein sequence ID" value="KAK2870533.1"/>
    <property type="molecule type" value="Genomic_DNA"/>
</dbReference>
<sequence length="132" mass="14241">MRPHVLNSITSEDTTACPTADLSLSGGACLCLCLSVINQHHREGKPASGSRVCFALRFGSRGAFRLIERRVTFAVCGGFRSLFMPHVSQTSFVRGSSGSQFLPVFRLTFGPSGPTDAAGPRSPWELQLLISR</sequence>
<proteinExistence type="predicted"/>
<evidence type="ECO:0000313" key="2">
    <source>
        <dbReference type="Proteomes" id="UP001187343"/>
    </source>
</evidence>
<organism evidence="1 2">
    <name type="scientific">Cirrhinus molitorella</name>
    <name type="common">mud carp</name>
    <dbReference type="NCBI Taxonomy" id="172907"/>
    <lineage>
        <taxon>Eukaryota</taxon>
        <taxon>Metazoa</taxon>
        <taxon>Chordata</taxon>
        <taxon>Craniata</taxon>
        <taxon>Vertebrata</taxon>
        <taxon>Euteleostomi</taxon>
        <taxon>Actinopterygii</taxon>
        <taxon>Neopterygii</taxon>
        <taxon>Teleostei</taxon>
        <taxon>Ostariophysi</taxon>
        <taxon>Cypriniformes</taxon>
        <taxon>Cyprinidae</taxon>
        <taxon>Labeoninae</taxon>
        <taxon>Labeonini</taxon>
        <taxon>Cirrhinus</taxon>
    </lineage>
</organism>
<gene>
    <name evidence="1" type="ORF">Q8A67_024925</name>
</gene>
<dbReference type="AlphaFoldDB" id="A0AA88PDD5"/>
<name>A0AA88PDD5_9TELE</name>
<dbReference type="Proteomes" id="UP001187343">
    <property type="component" value="Unassembled WGS sequence"/>
</dbReference>
<protein>
    <submittedName>
        <fullName evidence="1">Uncharacterized protein</fullName>
    </submittedName>
</protein>
<accession>A0AA88PDD5</accession>